<dbReference type="InterPro" id="IPR000014">
    <property type="entry name" value="PAS"/>
</dbReference>
<feature type="domain" description="GGDEF" evidence="3">
    <location>
        <begin position="395"/>
        <end position="535"/>
    </location>
</feature>
<evidence type="ECO:0000313" key="4">
    <source>
        <dbReference type="EMBL" id="QDO82540.1"/>
    </source>
</evidence>
<dbReference type="CDD" id="cd01949">
    <property type="entry name" value="GGDEF"/>
    <property type="match status" value="1"/>
</dbReference>
<evidence type="ECO:0000256" key="1">
    <source>
        <dbReference type="SAM" id="Phobius"/>
    </source>
</evidence>
<dbReference type="Pfam" id="PF13188">
    <property type="entry name" value="PAS_8"/>
    <property type="match status" value="1"/>
</dbReference>
<dbReference type="InterPro" id="IPR000160">
    <property type="entry name" value="GGDEF_dom"/>
</dbReference>
<dbReference type="NCBIfam" id="TIGR00254">
    <property type="entry name" value="GGDEF"/>
    <property type="match status" value="1"/>
</dbReference>
<dbReference type="Proteomes" id="UP000315947">
    <property type="component" value="Chromosome"/>
</dbReference>
<keyword evidence="1" id="KW-0812">Transmembrane</keyword>
<evidence type="ECO:0000313" key="5">
    <source>
        <dbReference type="Proteomes" id="UP000315947"/>
    </source>
</evidence>
<feature type="domain" description="HAMP" evidence="2">
    <location>
        <begin position="168"/>
        <end position="222"/>
    </location>
</feature>
<dbReference type="InterPro" id="IPR043128">
    <property type="entry name" value="Rev_trsase/Diguanyl_cyclase"/>
</dbReference>
<dbReference type="SUPFAM" id="SSF55785">
    <property type="entry name" value="PYP-like sensor domain (PAS domain)"/>
    <property type="match status" value="1"/>
</dbReference>
<keyword evidence="1" id="KW-0472">Membrane</keyword>
<dbReference type="SUPFAM" id="SSF158472">
    <property type="entry name" value="HAMP domain-like"/>
    <property type="match status" value="1"/>
</dbReference>
<accession>A0ABX5WTV8</accession>
<dbReference type="SMART" id="SM00091">
    <property type="entry name" value="PAS"/>
    <property type="match status" value="1"/>
</dbReference>
<dbReference type="PANTHER" id="PTHR44757:SF2">
    <property type="entry name" value="BIOFILM ARCHITECTURE MAINTENANCE PROTEIN MBAA"/>
    <property type="match status" value="1"/>
</dbReference>
<dbReference type="InterPro" id="IPR003660">
    <property type="entry name" value="HAMP_dom"/>
</dbReference>
<gene>
    <name evidence="4" type="ORF">FM037_03930</name>
</gene>
<dbReference type="Gene3D" id="6.10.340.10">
    <property type="match status" value="1"/>
</dbReference>
<organism evidence="4 5">
    <name type="scientific">Shewanella psychropiezotolerans</name>
    <dbReference type="NCBI Taxonomy" id="2593655"/>
    <lineage>
        <taxon>Bacteria</taxon>
        <taxon>Pseudomonadati</taxon>
        <taxon>Pseudomonadota</taxon>
        <taxon>Gammaproteobacteria</taxon>
        <taxon>Alteromonadales</taxon>
        <taxon>Shewanellaceae</taxon>
        <taxon>Shewanella</taxon>
    </lineage>
</organism>
<dbReference type="SUPFAM" id="SSF55073">
    <property type="entry name" value="Nucleotide cyclase"/>
    <property type="match status" value="1"/>
</dbReference>
<dbReference type="InterPro" id="IPR052155">
    <property type="entry name" value="Biofilm_reg_signaling"/>
</dbReference>
<keyword evidence="1" id="KW-1133">Transmembrane helix</keyword>
<dbReference type="Gene3D" id="3.30.450.20">
    <property type="entry name" value="PAS domain"/>
    <property type="match status" value="1"/>
</dbReference>
<name>A0ABX5WTV8_9GAMM</name>
<dbReference type="EMBL" id="CP041614">
    <property type="protein sequence ID" value="QDO82540.1"/>
    <property type="molecule type" value="Genomic_DNA"/>
</dbReference>
<dbReference type="PROSITE" id="PS50885">
    <property type="entry name" value="HAMP"/>
    <property type="match status" value="1"/>
</dbReference>
<evidence type="ECO:0000259" key="2">
    <source>
        <dbReference type="PROSITE" id="PS50885"/>
    </source>
</evidence>
<dbReference type="RefSeq" id="WP_144044929.1">
    <property type="nucleotide sequence ID" value="NZ_CP041614.1"/>
</dbReference>
<keyword evidence="5" id="KW-1185">Reference proteome</keyword>
<sequence length="553" mass="62768">MRRFRHQLYFKVALAIALSVALVAVLSSYFFYFEEIERNEQASREYVDQLSRTIEKTASIAVYVQDSVLAREIIDGLAINDVVSEAELISEPGFSVYSGEKRLIGREGLSTLILYNPFSEDEVIGQLKILPNEAFIHHNAKDAAVNQARMLALLTVVTAILVSFIVHKALTSPLNRITNKFEEIIPGQDSHISVPRFHQKDEIGRLVSGINTLVSSLNQSIDSERNLREKTEVLEKKFRLIFEQASAGICLIDSDNLLLTANPAFERIIYKSHSIKDAIGLRLTDWFYNKQQLESFLADIRQSHHLDTVALDLKMKTLPGSSDCWVHCLFSKVLDEGKQSSLMIEVLMYDVTERTEREINTRFEADHDGLTHLKNRRAGRRALIELFDRAKENDKIAVIMNIDLDNFKRINDVRGHEAGDLVLIEVGLRMMAVFRNDDLCIRWGGDEFVVGCYFDNARFEERCLPAIEKLASELRCALNQDVKLRCGEDINIGGSIGIAMYPQHGRDLESVLKAADSAMYISKQRGRNQYSIFDPKLMIESDSCPRNDPETKS</sequence>
<dbReference type="Pfam" id="PF00990">
    <property type="entry name" value="GGDEF"/>
    <property type="match status" value="1"/>
</dbReference>
<dbReference type="InterPro" id="IPR029787">
    <property type="entry name" value="Nucleotide_cyclase"/>
</dbReference>
<evidence type="ECO:0000259" key="3">
    <source>
        <dbReference type="PROSITE" id="PS50887"/>
    </source>
</evidence>
<protein>
    <submittedName>
        <fullName evidence="4">Diguanylate cyclase</fullName>
    </submittedName>
</protein>
<dbReference type="InterPro" id="IPR035965">
    <property type="entry name" value="PAS-like_dom_sf"/>
</dbReference>
<feature type="transmembrane region" description="Helical" evidence="1">
    <location>
        <begin position="12"/>
        <end position="32"/>
    </location>
</feature>
<dbReference type="NCBIfam" id="TIGR00229">
    <property type="entry name" value="sensory_box"/>
    <property type="match status" value="1"/>
</dbReference>
<dbReference type="SMART" id="SM00267">
    <property type="entry name" value="GGDEF"/>
    <property type="match status" value="1"/>
</dbReference>
<dbReference type="PANTHER" id="PTHR44757">
    <property type="entry name" value="DIGUANYLATE CYCLASE DGCP"/>
    <property type="match status" value="1"/>
</dbReference>
<reference evidence="4 5" key="1">
    <citation type="submission" date="2019-07" db="EMBL/GenBank/DDBJ databases">
        <title>Shewanella sp. YLB-06 whole genomic sequence.</title>
        <authorList>
            <person name="Yu L."/>
        </authorList>
    </citation>
    <scope>NUCLEOTIDE SEQUENCE [LARGE SCALE GENOMIC DNA]</scope>
    <source>
        <strain evidence="4 5">YLB-06</strain>
    </source>
</reference>
<dbReference type="PROSITE" id="PS50887">
    <property type="entry name" value="GGDEF"/>
    <property type="match status" value="1"/>
</dbReference>
<proteinExistence type="predicted"/>
<dbReference type="Gene3D" id="3.30.70.270">
    <property type="match status" value="1"/>
</dbReference>